<accession>A0A1B6M7Q8</accession>
<evidence type="ECO:0000256" key="3">
    <source>
        <dbReference type="SAM" id="Phobius"/>
    </source>
</evidence>
<dbReference type="InterPro" id="IPR050778">
    <property type="entry name" value="Cueball_EGF_LRP_Nidogen"/>
</dbReference>
<name>A0A1B6M7Q8_9HEMI</name>
<feature type="transmembrane region" description="Helical" evidence="3">
    <location>
        <begin position="362"/>
        <end position="384"/>
    </location>
</feature>
<dbReference type="EMBL" id="GEBQ01008000">
    <property type="protein sequence ID" value="JAT31977.1"/>
    <property type="molecule type" value="Transcribed_RNA"/>
</dbReference>
<dbReference type="AlphaFoldDB" id="A0A1B6M7Q8"/>
<dbReference type="PANTHER" id="PTHR46513">
    <property type="entry name" value="VITELLOGENIN RECEPTOR-LIKE PROTEIN-RELATED-RELATED"/>
    <property type="match status" value="1"/>
</dbReference>
<evidence type="ECO:0000313" key="5">
    <source>
        <dbReference type="EMBL" id="JAT31977.1"/>
    </source>
</evidence>
<reference evidence="5" key="1">
    <citation type="submission" date="2015-11" db="EMBL/GenBank/DDBJ databases">
        <title>De novo transcriptome assembly of four potential Pierce s Disease insect vectors from Arizona vineyards.</title>
        <authorList>
            <person name="Tassone E.E."/>
        </authorList>
    </citation>
    <scope>NUCLEOTIDE SEQUENCE</scope>
</reference>
<sequence>MDKVSSILTLWVVLLSCASDSSPTSYLVATKEEISIYNPDSSTSNIIFSLPIIAVDFRFSKQDFYFILNNEVLYSYYSLYSKSYSEPTSILKLALTPADLVVDWVKFRIYVSSTADGAIYEVTMSGSTSVKRVGVNNVRDLAIDPYERQLFFLSNGSLGSLDLRNSRTSTLSIGPLKSVVKMAVDHHEAIIYLLGQDDFGSWVLVGSDYTGSQHTELYRGPPLGRPTALDAFNSRVVWCSGDDCFELTSSDCGISPTTVKPCSIRKLLYKLRGQEIVDIKFYNFLVQTPSTELACSQLQCSHNCSVVSLYSVACRCPPGTAVDPGGNVCREKPPRAEVPFFDRLQEAVYQWVLELTAYFRTFILACSVLMLALLLSGLCVLARAQVSRTNYPRTRNYSYDLAEMSNYALQKRLNE</sequence>
<keyword evidence="2" id="KW-0677">Repeat</keyword>
<dbReference type="SUPFAM" id="SSF63825">
    <property type="entry name" value="YWTD domain"/>
    <property type="match status" value="1"/>
</dbReference>
<evidence type="ECO:0000256" key="2">
    <source>
        <dbReference type="ARBA" id="ARBA00022737"/>
    </source>
</evidence>
<feature type="chain" id="PRO_5008587962" description="EGF-like domain-containing protein" evidence="4">
    <location>
        <begin position="24"/>
        <end position="415"/>
    </location>
</feature>
<keyword evidence="3" id="KW-0812">Transmembrane</keyword>
<dbReference type="PROSITE" id="PS51257">
    <property type="entry name" value="PROKAR_LIPOPROTEIN"/>
    <property type="match status" value="1"/>
</dbReference>
<keyword evidence="3" id="KW-0472">Membrane</keyword>
<keyword evidence="4" id="KW-0732">Signal</keyword>
<evidence type="ECO:0008006" key="6">
    <source>
        <dbReference type="Google" id="ProtNLM"/>
    </source>
</evidence>
<protein>
    <recommendedName>
        <fullName evidence="6">EGF-like domain-containing protein</fullName>
    </recommendedName>
</protein>
<gene>
    <name evidence="5" type="ORF">g.7270</name>
</gene>
<proteinExistence type="predicted"/>
<feature type="signal peptide" evidence="4">
    <location>
        <begin position="1"/>
        <end position="23"/>
    </location>
</feature>
<evidence type="ECO:0000256" key="4">
    <source>
        <dbReference type="SAM" id="SignalP"/>
    </source>
</evidence>
<keyword evidence="1" id="KW-0245">EGF-like domain</keyword>
<evidence type="ECO:0000256" key="1">
    <source>
        <dbReference type="ARBA" id="ARBA00022536"/>
    </source>
</evidence>
<dbReference type="Gene3D" id="2.120.10.30">
    <property type="entry name" value="TolB, C-terminal domain"/>
    <property type="match status" value="1"/>
</dbReference>
<keyword evidence="3" id="KW-1133">Transmembrane helix</keyword>
<dbReference type="InterPro" id="IPR011042">
    <property type="entry name" value="6-blade_b-propeller_TolB-like"/>
</dbReference>
<organism evidence="5">
    <name type="scientific">Graphocephala atropunctata</name>
    <dbReference type="NCBI Taxonomy" id="36148"/>
    <lineage>
        <taxon>Eukaryota</taxon>
        <taxon>Metazoa</taxon>
        <taxon>Ecdysozoa</taxon>
        <taxon>Arthropoda</taxon>
        <taxon>Hexapoda</taxon>
        <taxon>Insecta</taxon>
        <taxon>Pterygota</taxon>
        <taxon>Neoptera</taxon>
        <taxon>Paraneoptera</taxon>
        <taxon>Hemiptera</taxon>
        <taxon>Auchenorrhyncha</taxon>
        <taxon>Membracoidea</taxon>
        <taxon>Cicadellidae</taxon>
        <taxon>Cicadellinae</taxon>
        <taxon>Cicadellini</taxon>
        <taxon>Graphocephala</taxon>
    </lineage>
</organism>